<evidence type="ECO:0000256" key="1">
    <source>
        <dbReference type="SAM" id="MobiDB-lite"/>
    </source>
</evidence>
<feature type="domain" description="Programmed cell death protein 2 C-terminal" evidence="2">
    <location>
        <begin position="337"/>
        <end position="437"/>
    </location>
</feature>
<feature type="region of interest" description="Disordered" evidence="1">
    <location>
        <begin position="487"/>
        <end position="534"/>
    </location>
</feature>
<evidence type="ECO:0000313" key="4">
    <source>
        <dbReference type="Proteomes" id="UP000256970"/>
    </source>
</evidence>
<feature type="compositionally biased region" description="Acidic residues" evidence="1">
    <location>
        <begin position="515"/>
        <end position="534"/>
    </location>
</feature>
<feature type="region of interest" description="Disordered" evidence="1">
    <location>
        <begin position="283"/>
        <end position="309"/>
    </location>
</feature>
<dbReference type="InterPro" id="IPR007320">
    <property type="entry name" value="PDCD2_C"/>
</dbReference>
<keyword evidence="4" id="KW-1185">Reference proteome</keyword>
<proteinExistence type="predicted"/>
<dbReference type="GO" id="GO:0005737">
    <property type="term" value="C:cytoplasm"/>
    <property type="evidence" value="ECO:0007669"/>
    <property type="project" value="InterPro"/>
</dbReference>
<feature type="compositionally biased region" description="Low complexity" evidence="1">
    <location>
        <begin position="492"/>
        <end position="514"/>
    </location>
</feature>
<dbReference type="AlphaFoldDB" id="A0A383VRP2"/>
<dbReference type="Proteomes" id="UP000256970">
    <property type="component" value="Unassembled WGS sequence"/>
</dbReference>
<dbReference type="Pfam" id="PF04194">
    <property type="entry name" value="PDCD2_C"/>
    <property type="match status" value="1"/>
</dbReference>
<evidence type="ECO:0000313" key="3">
    <source>
        <dbReference type="EMBL" id="SZX67831.1"/>
    </source>
</evidence>
<reference evidence="3 4" key="1">
    <citation type="submission" date="2016-10" db="EMBL/GenBank/DDBJ databases">
        <authorList>
            <person name="Cai Z."/>
        </authorList>
    </citation>
    <scope>NUCLEOTIDE SEQUENCE [LARGE SCALE GENOMIC DNA]</scope>
</reference>
<dbReference type="PANTHER" id="PTHR47762:SF2">
    <property type="entry name" value="OS04G0640800 PROTEIN"/>
    <property type="match status" value="1"/>
</dbReference>
<organism evidence="3 4">
    <name type="scientific">Tetradesmus obliquus</name>
    <name type="common">Green alga</name>
    <name type="synonym">Acutodesmus obliquus</name>
    <dbReference type="NCBI Taxonomy" id="3088"/>
    <lineage>
        <taxon>Eukaryota</taxon>
        <taxon>Viridiplantae</taxon>
        <taxon>Chlorophyta</taxon>
        <taxon>core chlorophytes</taxon>
        <taxon>Chlorophyceae</taxon>
        <taxon>CS clade</taxon>
        <taxon>Sphaeropleales</taxon>
        <taxon>Scenedesmaceae</taxon>
        <taxon>Tetradesmus</taxon>
    </lineage>
</organism>
<feature type="region of interest" description="Disordered" evidence="1">
    <location>
        <begin position="106"/>
        <end position="135"/>
    </location>
</feature>
<feature type="region of interest" description="Disordered" evidence="1">
    <location>
        <begin position="435"/>
        <end position="456"/>
    </location>
</feature>
<protein>
    <recommendedName>
        <fullName evidence="2">Programmed cell death protein 2 C-terminal domain-containing protein</fullName>
    </recommendedName>
</protein>
<name>A0A383VRP2_TETOB</name>
<dbReference type="PANTHER" id="PTHR47762">
    <property type="entry name" value="OSJNBB0079B02.4 PROTEIN"/>
    <property type="match status" value="1"/>
</dbReference>
<accession>A0A383VRP2</accession>
<dbReference type="EMBL" id="FNXT01000814">
    <property type="protein sequence ID" value="SZX67831.1"/>
    <property type="molecule type" value="Genomic_DNA"/>
</dbReference>
<dbReference type="STRING" id="3088.A0A383VRP2"/>
<sequence>MSQQQQQQQQVWLGLAGDLVGPSDAPDYYTTKVGGCAVLPGSQPPAEALSGCTCSVCVRPLSLLMQAYAPHSAAPERVLLMLGCTKLGCGKEAGCYKALRCQLPPQQQQQPEEPSAAAAAAPQEPAAAAAPQEPAAAPPAAAVGFDAVSAADDDWGDAGDWGAVASSTVTGTSCAAYDFSDLVQSLEAAGQQAAAAAASKARAKPKLQLAAEASDAAAAGDAAAGEAAACCRVTAGPQLPEFYVYSEAEPGEAGAKSISSKELQHVQQLLAAYEAAEAAAGTTSSTGTSAAPGTSRQQQQAAAAASSADAAAAADEGGSWAGEGYEEDQARGVERGYLKFAKRLARQPKQCARYSLGGPLLWPKASLPQPPPCAACGGPRAFELQLMPSLMQLSIEAAQMALEQHMPVDAAAVDAVANWDWATVAVFTCQASCSSSSKQPQAPPPPPAAAAVDSKQQQQQQQCEVFSEAVFLINEQDCHLALPPPVPGVGAGSEPGAAPSAAVAAAAAAAAPAANDDDLDGEEQASFEDDEEDN</sequence>
<gene>
    <name evidence="3" type="ORF">BQ4739_LOCUS8183</name>
</gene>
<evidence type="ECO:0000259" key="2">
    <source>
        <dbReference type="Pfam" id="PF04194"/>
    </source>
</evidence>